<sequence>MTTTLAAPAARTNTLSARTGFATMMKAEWISLSSLRGNIIALIIGVFLVVAPAAGFAFLYGKDVQGASGDLSQVPWAPSIANLSGQGLMFAIAVAALVGAAAIAKEHSTGSLRTTLTAAPRRFTLIAAKATVVAVTVFVSAVVALLLAFLAALAIGSIFGLPVGIENAFFDLVLPIIGGGIFAAATAVFALGLGALLRSETWAVTFSLVVLYVLPIIIMTLPWSWAHDVYDVMLFNTGSTIAGPIEAFTGDYVIDLVITLAWAGVAFFGGAAVMNRKDA</sequence>
<dbReference type="OrthoDB" id="5075680at2"/>
<evidence type="ECO:0000313" key="3">
    <source>
        <dbReference type="Proteomes" id="UP000253508"/>
    </source>
</evidence>
<proteinExistence type="predicted"/>
<dbReference type="Proteomes" id="UP000253508">
    <property type="component" value="Unassembled WGS sequence"/>
</dbReference>
<dbReference type="PANTHER" id="PTHR37305">
    <property type="entry name" value="INTEGRAL MEMBRANE PROTEIN-RELATED"/>
    <property type="match status" value="1"/>
</dbReference>
<comment type="caution">
    <text evidence="2">The sequence shown here is derived from an EMBL/GenBank/DDBJ whole genome shotgun (WGS) entry which is preliminary data.</text>
</comment>
<feature type="transmembrane region" description="Helical" evidence="1">
    <location>
        <begin position="80"/>
        <end position="104"/>
    </location>
</feature>
<keyword evidence="1" id="KW-1133">Transmembrane helix</keyword>
<dbReference type="EMBL" id="QORO01000003">
    <property type="protein sequence ID" value="RCK58335.1"/>
    <property type="molecule type" value="Genomic_DNA"/>
</dbReference>
<evidence type="ECO:0008006" key="4">
    <source>
        <dbReference type="Google" id="ProtNLM"/>
    </source>
</evidence>
<feature type="transmembrane region" description="Helical" evidence="1">
    <location>
        <begin position="131"/>
        <end position="160"/>
    </location>
</feature>
<feature type="transmembrane region" description="Helical" evidence="1">
    <location>
        <begin position="204"/>
        <end position="225"/>
    </location>
</feature>
<gene>
    <name evidence="2" type="ORF">DTO57_09155</name>
</gene>
<evidence type="ECO:0000256" key="1">
    <source>
        <dbReference type="SAM" id="Phobius"/>
    </source>
</evidence>
<feature type="transmembrane region" description="Helical" evidence="1">
    <location>
        <begin position="252"/>
        <end position="274"/>
    </location>
</feature>
<dbReference type="PANTHER" id="PTHR37305:SF1">
    <property type="entry name" value="MEMBRANE PROTEIN"/>
    <property type="match status" value="1"/>
</dbReference>
<dbReference type="Pfam" id="PF12730">
    <property type="entry name" value="ABC2_membrane_4"/>
    <property type="match status" value="1"/>
</dbReference>
<feature type="transmembrane region" description="Helical" evidence="1">
    <location>
        <begin position="172"/>
        <end position="197"/>
    </location>
</feature>
<dbReference type="AlphaFoldDB" id="A0A367XXH3"/>
<organism evidence="2 3">
    <name type="scientific">Microbacterium sorbitolivorans</name>
    <dbReference type="NCBI Taxonomy" id="1867410"/>
    <lineage>
        <taxon>Bacteria</taxon>
        <taxon>Bacillati</taxon>
        <taxon>Actinomycetota</taxon>
        <taxon>Actinomycetes</taxon>
        <taxon>Micrococcales</taxon>
        <taxon>Microbacteriaceae</taxon>
        <taxon>Microbacterium</taxon>
    </lineage>
</organism>
<evidence type="ECO:0000313" key="2">
    <source>
        <dbReference type="EMBL" id="RCK58335.1"/>
    </source>
</evidence>
<reference evidence="2 3" key="1">
    <citation type="submission" date="2018-07" db="EMBL/GenBank/DDBJ databases">
        <title>Microbacterium endoborsara sp. nov., a novel actinobacterium isolated from Borszczowia aralocaspica.</title>
        <authorList>
            <person name="An D."/>
        </authorList>
    </citation>
    <scope>NUCLEOTIDE SEQUENCE [LARGE SCALE GENOMIC DNA]</scope>
    <source>
        <strain evidence="2 3">C1.15228</strain>
    </source>
</reference>
<keyword evidence="1" id="KW-0472">Membrane</keyword>
<dbReference type="RefSeq" id="WP_114117938.1">
    <property type="nucleotide sequence ID" value="NZ_BMHU01000002.1"/>
</dbReference>
<accession>A0A367XXH3</accession>
<dbReference type="GO" id="GO:0005886">
    <property type="term" value="C:plasma membrane"/>
    <property type="evidence" value="ECO:0007669"/>
    <property type="project" value="UniProtKB-SubCell"/>
</dbReference>
<protein>
    <recommendedName>
        <fullName evidence="4">ABC transporter permease</fullName>
    </recommendedName>
</protein>
<keyword evidence="3" id="KW-1185">Reference proteome</keyword>
<name>A0A367XXH3_9MICO</name>
<feature type="transmembrane region" description="Helical" evidence="1">
    <location>
        <begin position="39"/>
        <end position="60"/>
    </location>
</feature>
<dbReference type="GO" id="GO:0140359">
    <property type="term" value="F:ABC-type transporter activity"/>
    <property type="evidence" value="ECO:0007669"/>
    <property type="project" value="InterPro"/>
</dbReference>
<keyword evidence="1" id="KW-0812">Transmembrane</keyword>